<evidence type="ECO:0000256" key="12">
    <source>
        <dbReference type="SAM" id="SignalP"/>
    </source>
</evidence>
<dbReference type="InterPro" id="IPR012919">
    <property type="entry name" value="SUN_dom"/>
</dbReference>
<dbReference type="FunFam" id="2.60.120.260:FF:000099">
    <property type="entry name" value="Uncharacterized protein, isoform C"/>
    <property type="match status" value="1"/>
</dbReference>
<evidence type="ECO:0000256" key="7">
    <source>
        <dbReference type="ARBA" id="ARBA00023180"/>
    </source>
</evidence>
<evidence type="ECO:0000313" key="15">
    <source>
        <dbReference type="Proteomes" id="UP000788993"/>
    </source>
</evidence>
<feature type="domain" description="SUN" evidence="13">
    <location>
        <begin position="89"/>
        <end position="259"/>
    </location>
</feature>
<evidence type="ECO:0000256" key="10">
    <source>
        <dbReference type="ARBA" id="ARBA00075366"/>
    </source>
</evidence>
<evidence type="ECO:0000256" key="5">
    <source>
        <dbReference type="ARBA" id="ARBA00022989"/>
    </source>
</evidence>
<dbReference type="PANTHER" id="PTHR12953:SF0">
    <property type="entry name" value="SUN DOMAIN-CONTAINING OSSIFICATION FACTOR"/>
    <property type="match status" value="1"/>
</dbReference>
<evidence type="ECO:0000256" key="9">
    <source>
        <dbReference type="ARBA" id="ARBA00064635"/>
    </source>
</evidence>
<feature type="compositionally biased region" description="Basic and acidic residues" evidence="11">
    <location>
        <begin position="550"/>
        <end position="567"/>
    </location>
</feature>
<proteinExistence type="inferred from homology"/>
<keyword evidence="3 12" id="KW-0732">Signal</keyword>
<comment type="caution">
    <text evidence="14">The sequence shown here is derived from an EMBL/GenBank/DDBJ whole genome shotgun (WGS) entry which is preliminary data.</text>
</comment>
<dbReference type="PROSITE" id="PS51469">
    <property type="entry name" value="SUN"/>
    <property type="match status" value="1"/>
</dbReference>
<sequence length="586" mass="67433">MLWRWWSIWLYSAAVLADDNCSTAASLNESRVELDVQNLTDSLDANESSVINEEKSYFLTFEEWKKKKVDESQITKKRPDQESSSELEGSIGEEMEIEISMFAGPEPKEDTGKVYNEKFNFASFDCAATIVKTNAEAKGANAILNENKDSYLLNECKAKNKYVIIELCEDILVEEVLLGNYEFFSSMFKDVRFSVSDRYPAATWQSLGEFRAENIRKLQMFKVENPLIWAKFLKIEVLSYYGDEFYCPISSVQVHGKTMIEQLKEEDKAEVQENEIEREKPEVVSAAFYETPSFNLSLNEIVFSLNGSTDDDNCKITPYLGLDRFLKEHQQELCEAGDSPSETRPKTTQTTGTQESIYKNIIKRISLLESNATLSLLYIEEQSKILANAFENLENRQNKKFGTLIDHLNQTILNQIGNFRLLNTELAFNFENLFNYQNSKFQHMLLETDSKFARFADSLSFQKKLNYLNLSIIILLLVYIIITRDTYIEPEFIASPYNAGPSYNSPSQSPAHSPTIPVRKRRNFVDRFVFGSRSVSPPEFKNYYYSEHEQLEEKEVKKEKQPEKSESDDSSIVITDVKIEKNSSGL</sequence>
<evidence type="ECO:0000259" key="13">
    <source>
        <dbReference type="PROSITE" id="PS51469"/>
    </source>
</evidence>
<keyword evidence="6" id="KW-0472">Membrane</keyword>
<keyword evidence="4" id="KW-0256">Endoplasmic reticulum</keyword>
<evidence type="ECO:0000256" key="4">
    <source>
        <dbReference type="ARBA" id="ARBA00022824"/>
    </source>
</evidence>
<organism evidence="14 15">
    <name type="scientific">Ogataea polymorpha</name>
    <dbReference type="NCBI Taxonomy" id="460523"/>
    <lineage>
        <taxon>Eukaryota</taxon>
        <taxon>Fungi</taxon>
        <taxon>Dikarya</taxon>
        <taxon>Ascomycota</taxon>
        <taxon>Saccharomycotina</taxon>
        <taxon>Pichiomycetes</taxon>
        <taxon>Pichiales</taxon>
        <taxon>Pichiaceae</taxon>
        <taxon>Ogataea</taxon>
    </lineage>
</organism>
<evidence type="ECO:0000256" key="8">
    <source>
        <dbReference type="ARBA" id="ARBA00061226"/>
    </source>
</evidence>
<evidence type="ECO:0000313" key="14">
    <source>
        <dbReference type="EMBL" id="KAH3664844.1"/>
    </source>
</evidence>
<comment type="similarity">
    <text evidence="8">Belongs to the SLP1 family.</text>
</comment>
<accession>A0A9P8P511</accession>
<dbReference type="PANTHER" id="PTHR12953">
    <property type="entry name" value="MEMBRANE PROTEIN CH1 RELATED"/>
    <property type="match status" value="1"/>
</dbReference>
<comment type="subcellular location">
    <subcellularLocation>
        <location evidence="1">Endoplasmic reticulum membrane</location>
        <topology evidence="1">Single-pass type I membrane protein</topology>
    </subcellularLocation>
</comment>
<dbReference type="GO" id="GO:0034975">
    <property type="term" value="P:protein folding in endoplasmic reticulum"/>
    <property type="evidence" value="ECO:0007669"/>
    <property type="project" value="TreeGrafter"/>
</dbReference>
<dbReference type="InterPro" id="IPR045120">
    <property type="entry name" value="Suco/Slp1-like"/>
</dbReference>
<dbReference type="Gene3D" id="2.60.120.260">
    <property type="entry name" value="Galactose-binding domain-like"/>
    <property type="match status" value="1"/>
</dbReference>
<keyword evidence="15" id="KW-1185">Reference proteome</keyword>
<evidence type="ECO:0000256" key="3">
    <source>
        <dbReference type="ARBA" id="ARBA00022729"/>
    </source>
</evidence>
<reference evidence="14" key="1">
    <citation type="journal article" date="2021" name="Open Biol.">
        <title>Shared evolutionary footprints suggest mitochondrial oxidative damage underlies multiple complex I losses in fungi.</title>
        <authorList>
            <person name="Schikora-Tamarit M.A."/>
            <person name="Marcet-Houben M."/>
            <person name="Nosek J."/>
            <person name="Gabaldon T."/>
        </authorList>
    </citation>
    <scope>NUCLEOTIDE SEQUENCE</scope>
    <source>
        <strain evidence="14">NCAIM Y.01608</strain>
    </source>
</reference>
<feature type="compositionally biased region" description="Basic and acidic residues" evidence="11">
    <location>
        <begin position="577"/>
        <end position="586"/>
    </location>
</feature>
<evidence type="ECO:0000256" key="2">
    <source>
        <dbReference type="ARBA" id="ARBA00022692"/>
    </source>
</evidence>
<dbReference type="GO" id="GO:0005789">
    <property type="term" value="C:endoplasmic reticulum membrane"/>
    <property type="evidence" value="ECO:0007669"/>
    <property type="project" value="UniProtKB-SubCell"/>
</dbReference>
<protein>
    <recommendedName>
        <fullName evidence="10">SUN-like protein 1</fullName>
    </recommendedName>
</protein>
<gene>
    <name evidence="14" type="ORF">OGATHE_003659</name>
</gene>
<evidence type="ECO:0000256" key="11">
    <source>
        <dbReference type="SAM" id="MobiDB-lite"/>
    </source>
</evidence>
<keyword evidence="5" id="KW-1133">Transmembrane helix</keyword>
<reference evidence="14" key="2">
    <citation type="submission" date="2021-01" db="EMBL/GenBank/DDBJ databases">
        <authorList>
            <person name="Schikora-Tamarit M.A."/>
        </authorList>
    </citation>
    <scope>NUCLEOTIDE SEQUENCE</scope>
    <source>
        <strain evidence="14">NCAIM Y.01608</strain>
    </source>
</reference>
<dbReference type="Pfam" id="PF07738">
    <property type="entry name" value="Sad1_UNC"/>
    <property type="match status" value="1"/>
</dbReference>
<dbReference type="EMBL" id="JAEUBD010001178">
    <property type="protein sequence ID" value="KAH3664844.1"/>
    <property type="molecule type" value="Genomic_DNA"/>
</dbReference>
<dbReference type="Proteomes" id="UP000788993">
    <property type="component" value="Unassembled WGS sequence"/>
</dbReference>
<feature type="chain" id="PRO_5040290973" description="SUN-like protein 1" evidence="12">
    <location>
        <begin position="18"/>
        <end position="586"/>
    </location>
</feature>
<feature type="region of interest" description="Disordered" evidence="11">
    <location>
        <begin position="550"/>
        <end position="586"/>
    </location>
</feature>
<evidence type="ECO:0000256" key="6">
    <source>
        <dbReference type="ARBA" id="ARBA00023136"/>
    </source>
</evidence>
<keyword evidence="7" id="KW-0325">Glycoprotein</keyword>
<comment type="subunit">
    <text evidence="9">Interacts with EMP65.</text>
</comment>
<keyword evidence="2" id="KW-0812">Transmembrane</keyword>
<evidence type="ECO:0000256" key="1">
    <source>
        <dbReference type="ARBA" id="ARBA00004115"/>
    </source>
</evidence>
<dbReference type="AlphaFoldDB" id="A0A9P8P511"/>
<feature type="signal peptide" evidence="12">
    <location>
        <begin position="1"/>
        <end position="17"/>
    </location>
</feature>
<name>A0A9P8P511_9ASCO</name>